<dbReference type="AlphaFoldDB" id="A0AAV2MNP6"/>
<feature type="region of interest" description="Disordered" evidence="1">
    <location>
        <begin position="1"/>
        <end position="68"/>
    </location>
</feature>
<dbReference type="Pfam" id="PF02893">
    <property type="entry name" value="GRAM"/>
    <property type="match status" value="1"/>
</dbReference>
<proteinExistence type="predicted"/>
<dbReference type="Gene3D" id="2.30.29.30">
    <property type="entry name" value="Pleckstrin-homology domain (PH domain)/Phosphotyrosine-binding domain (PTB)"/>
    <property type="match status" value="1"/>
</dbReference>
<keyword evidence="2" id="KW-0472">Membrane</keyword>
<name>A0AAV2MNP6_KNICA</name>
<dbReference type="PANTHER" id="PTHR46645">
    <property type="entry name" value="GRAM DOMAIN-CONTAINING PROTEIN 2B-RELATED"/>
    <property type="match status" value="1"/>
</dbReference>
<keyword evidence="2" id="KW-1133">Transmembrane helix</keyword>
<evidence type="ECO:0000259" key="3">
    <source>
        <dbReference type="SMART" id="SM00568"/>
    </source>
</evidence>
<feature type="compositionally biased region" description="Low complexity" evidence="1">
    <location>
        <begin position="38"/>
        <end position="49"/>
    </location>
</feature>
<evidence type="ECO:0000313" key="4">
    <source>
        <dbReference type="EMBL" id="CAL1615074.1"/>
    </source>
</evidence>
<feature type="transmembrane region" description="Helical" evidence="2">
    <location>
        <begin position="328"/>
        <end position="351"/>
    </location>
</feature>
<organism evidence="4 5">
    <name type="scientific">Knipowitschia caucasica</name>
    <name type="common">Caucasian dwarf goby</name>
    <name type="synonym">Pomatoschistus caucasicus</name>
    <dbReference type="NCBI Taxonomy" id="637954"/>
    <lineage>
        <taxon>Eukaryota</taxon>
        <taxon>Metazoa</taxon>
        <taxon>Chordata</taxon>
        <taxon>Craniata</taxon>
        <taxon>Vertebrata</taxon>
        <taxon>Euteleostomi</taxon>
        <taxon>Actinopterygii</taxon>
        <taxon>Neopterygii</taxon>
        <taxon>Teleostei</taxon>
        <taxon>Neoteleostei</taxon>
        <taxon>Acanthomorphata</taxon>
        <taxon>Gobiaria</taxon>
        <taxon>Gobiiformes</taxon>
        <taxon>Gobioidei</taxon>
        <taxon>Gobiidae</taxon>
        <taxon>Gobiinae</taxon>
        <taxon>Knipowitschia</taxon>
    </lineage>
</organism>
<feature type="domain" description="GRAM" evidence="3">
    <location>
        <begin position="101"/>
        <end position="168"/>
    </location>
</feature>
<keyword evidence="2" id="KW-0812">Transmembrane</keyword>
<keyword evidence="5" id="KW-1185">Reference proteome</keyword>
<evidence type="ECO:0000256" key="1">
    <source>
        <dbReference type="SAM" id="MobiDB-lite"/>
    </source>
</evidence>
<evidence type="ECO:0000256" key="2">
    <source>
        <dbReference type="SAM" id="Phobius"/>
    </source>
</evidence>
<dbReference type="EMBL" id="OZ035831">
    <property type="protein sequence ID" value="CAL1615074.1"/>
    <property type="molecule type" value="Genomic_DNA"/>
</dbReference>
<reference evidence="4 5" key="1">
    <citation type="submission" date="2024-04" db="EMBL/GenBank/DDBJ databases">
        <authorList>
            <person name="Waldvogel A.-M."/>
            <person name="Schoenle A."/>
        </authorList>
    </citation>
    <scope>NUCLEOTIDE SEQUENCE [LARGE SCALE GENOMIC DNA]</scope>
</reference>
<gene>
    <name evidence="4" type="ORF">KC01_LOCUS41076</name>
</gene>
<sequence>MSEPPDESRRSGRTAKLSCSSDAECGCEERLRVSRAISDPLQSQSQSQDPDLDLDPTQRTKPALTRSKTFDHSLLRHVPADTEPKIERKKSHYSQLSKTNGQYHKIFKEICKEEQLQQSYTCALQKDILYQGRMFVSEHWICFHSKVFGKDTKIAIPVVSVTNIKKTKTALLLPNALVIATANDRYVFVSFLSRDNTYKFLMSMCLHLEEKSPCSSPIPSLVDSSFRSQRSPRSPQSPRFPLSFPGDFVVEQRRQELEESSSSDSQTADYEKINEFPVPEFLLTRPEDSESPKVCEPPEAPQNLSEITNKHRAAGPVVDGRSLKTVSLSALLCVYLTLVCLLLLSSCYLAFKIVSLEQKLSALGPMADFTDQGDVLRVSDRNSDLFSELITINLLKLEKVQRNLQRLLDEA</sequence>
<dbReference type="FunFam" id="2.30.29.30:FF:000086">
    <property type="entry name" value="GRAM domain-containing protein 2B isoform 2"/>
    <property type="match status" value="1"/>
</dbReference>
<protein>
    <recommendedName>
        <fullName evidence="3">GRAM domain-containing protein</fullName>
    </recommendedName>
</protein>
<dbReference type="Proteomes" id="UP001497482">
    <property type="component" value="Chromosome 9"/>
</dbReference>
<dbReference type="InterPro" id="IPR004182">
    <property type="entry name" value="GRAM"/>
</dbReference>
<dbReference type="InterPro" id="IPR052633">
    <property type="entry name" value="GRAM_domain_protein_2B"/>
</dbReference>
<feature type="region of interest" description="Disordered" evidence="1">
    <location>
        <begin position="225"/>
        <end position="244"/>
    </location>
</feature>
<dbReference type="InterPro" id="IPR011993">
    <property type="entry name" value="PH-like_dom_sf"/>
</dbReference>
<dbReference type="CDD" id="cd13220">
    <property type="entry name" value="PH-GRAM_GRAMDC"/>
    <property type="match status" value="1"/>
</dbReference>
<feature type="compositionally biased region" description="Basic and acidic residues" evidence="1">
    <location>
        <begin position="1"/>
        <end position="10"/>
    </location>
</feature>
<accession>A0AAV2MNP6</accession>
<evidence type="ECO:0000313" key="5">
    <source>
        <dbReference type="Proteomes" id="UP001497482"/>
    </source>
</evidence>
<dbReference type="PANTHER" id="PTHR46645:SF2">
    <property type="entry name" value="GRAM DOMAIN-CONTAINING PROTEIN 2B"/>
    <property type="match status" value="1"/>
</dbReference>
<dbReference type="GO" id="GO:0005881">
    <property type="term" value="C:cytoplasmic microtubule"/>
    <property type="evidence" value="ECO:0007669"/>
    <property type="project" value="TreeGrafter"/>
</dbReference>
<dbReference type="SMART" id="SM00568">
    <property type="entry name" value="GRAM"/>
    <property type="match status" value="1"/>
</dbReference>